<evidence type="ECO:0000256" key="1">
    <source>
        <dbReference type="SAM" id="SignalP"/>
    </source>
</evidence>
<accession>A0A017HPL6</accession>
<keyword evidence="3" id="KW-1185">Reference proteome</keyword>
<sequence>MRRGALALLLALLLPLPVLGQEEDSAEVAAVAARQLRDAAAMMAQAEGAENRLAVLTDTVRAYEDGLALMRDTLRRVAVEKARLQSELDADREGIAKLLGVLQSIGQAPEPVLMLNPSGPLDTIRAGMLLSDVTPALQAKAEGLRAKVRRLAEIEATQGQAADTLRQGLADVQKARADLAAAAADRTELPRAYTEDPVATALLMASAESLESFAEGLGQTVDQEIATPPDEATARKGTLPLPVEGTILRRPDEPDAGGVARPGIVVATEPRALVAVPVTSTLRFRGPLLDYGTVAILEPAPGTLFVLAGLAEVYGDAGEILPEGAPLGLMGGETPDADAILTGTPQAGDAARTESLYLEVRDAGEPVDPGTWFRLD</sequence>
<protein>
    <submittedName>
        <fullName evidence="2">Peptidase, M23/M37 family</fullName>
    </submittedName>
</protein>
<gene>
    <name evidence="2" type="ORF">Rumeso_02796</name>
</gene>
<feature type="signal peptide" evidence="1">
    <location>
        <begin position="1"/>
        <end position="20"/>
    </location>
</feature>
<organism evidence="2 3">
    <name type="scientific">Rubellimicrobium mesophilum DSM 19309</name>
    <dbReference type="NCBI Taxonomy" id="442562"/>
    <lineage>
        <taxon>Bacteria</taxon>
        <taxon>Pseudomonadati</taxon>
        <taxon>Pseudomonadota</taxon>
        <taxon>Alphaproteobacteria</taxon>
        <taxon>Rhodobacterales</taxon>
        <taxon>Roseobacteraceae</taxon>
        <taxon>Rubellimicrobium</taxon>
    </lineage>
</organism>
<proteinExistence type="predicted"/>
<dbReference type="EMBL" id="AOSK01000068">
    <property type="protein sequence ID" value="EYD75709.1"/>
    <property type="molecule type" value="Genomic_DNA"/>
</dbReference>
<dbReference type="OrthoDB" id="9809144at2"/>
<keyword evidence="1" id="KW-0732">Signal</keyword>
<name>A0A017HPL6_9RHOB</name>
<reference evidence="2 3" key="1">
    <citation type="submission" date="2013-02" db="EMBL/GenBank/DDBJ databases">
        <authorList>
            <person name="Fiebig A."/>
            <person name="Goeker M."/>
            <person name="Klenk H.-P.P."/>
        </authorList>
    </citation>
    <scope>NUCLEOTIDE SEQUENCE [LARGE SCALE GENOMIC DNA]</scope>
    <source>
        <strain evidence="2 3">DSM 19309</strain>
    </source>
</reference>
<dbReference type="Gene3D" id="2.70.70.10">
    <property type="entry name" value="Glucose Permease (Domain IIA)"/>
    <property type="match status" value="1"/>
</dbReference>
<dbReference type="PATRIC" id="fig|442562.3.peg.2751"/>
<feature type="chain" id="PRO_5001496012" evidence="1">
    <location>
        <begin position="21"/>
        <end position="376"/>
    </location>
</feature>
<comment type="caution">
    <text evidence="2">The sequence shown here is derived from an EMBL/GenBank/DDBJ whole genome shotgun (WGS) entry which is preliminary data.</text>
</comment>
<dbReference type="Proteomes" id="UP000019666">
    <property type="component" value="Unassembled WGS sequence"/>
</dbReference>
<dbReference type="HOGENOM" id="CLU_060284_0_0_5"/>
<dbReference type="RefSeq" id="WP_051521108.1">
    <property type="nucleotide sequence ID" value="NZ_KK088560.1"/>
</dbReference>
<evidence type="ECO:0000313" key="2">
    <source>
        <dbReference type="EMBL" id="EYD75709.1"/>
    </source>
</evidence>
<evidence type="ECO:0000313" key="3">
    <source>
        <dbReference type="Proteomes" id="UP000019666"/>
    </source>
</evidence>
<dbReference type="STRING" id="442562.Rumeso_02796"/>
<dbReference type="AlphaFoldDB" id="A0A017HPL6"/>
<dbReference type="InterPro" id="IPR011055">
    <property type="entry name" value="Dup_hybrid_motif"/>
</dbReference>